<name>A0AA40FEF3_9HYME</name>
<evidence type="ECO:0000256" key="1">
    <source>
        <dbReference type="SAM" id="MobiDB-lite"/>
    </source>
</evidence>
<feature type="region of interest" description="Disordered" evidence="1">
    <location>
        <begin position="1"/>
        <end position="24"/>
    </location>
</feature>
<protein>
    <recommendedName>
        <fullName evidence="2">PiggyBac transposable element-derived protein domain-containing protein</fullName>
    </recommendedName>
</protein>
<proteinExistence type="predicted"/>
<sequence length="168" mass="19976">MSPKRRFSDENSESCVHTSASESDNSDIIRFVRKKCKQLVIDDTSDEDQLSEPWIWKEIRNSPKIWNYTKTPGIKEAALRQLGGNKIKLDIFNIIFDNMFWENIVTKTNRYADQIRTKTNRIRRIDNTWFPVDSNEIRRYFALSIIMSQVKKPRNELVEEDCYRNAHI</sequence>
<evidence type="ECO:0000259" key="2">
    <source>
        <dbReference type="Pfam" id="PF13843"/>
    </source>
</evidence>
<dbReference type="InterPro" id="IPR029526">
    <property type="entry name" value="PGBD"/>
</dbReference>
<keyword evidence="4" id="KW-1185">Reference proteome</keyword>
<reference evidence="3" key="1">
    <citation type="submission" date="2021-10" db="EMBL/GenBank/DDBJ databases">
        <title>Melipona bicolor Genome sequencing and assembly.</title>
        <authorList>
            <person name="Araujo N.S."/>
            <person name="Arias M.C."/>
        </authorList>
    </citation>
    <scope>NUCLEOTIDE SEQUENCE</scope>
    <source>
        <strain evidence="3">USP_2M_L1-L4_2017</strain>
        <tissue evidence="3">Whole body</tissue>
    </source>
</reference>
<dbReference type="EMBL" id="JAHYIQ010000052">
    <property type="protein sequence ID" value="KAK1117328.1"/>
    <property type="molecule type" value="Genomic_DNA"/>
</dbReference>
<dbReference type="Proteomes" id="UP001177670">
    <property type="component" value="Unassembled WGS sequence"/>
</dbReference>
<dbReference type="AlphaFoldDB" id="A0AA40FEF3"/>
<comment type="caution">
    <text evidence="3">The sequence shown here is derived from an EMBL/GenBank/DDBJ whole genome shotgun (WGS) entry which is preliminary data.</text>
</comment>
<organism evidence="3 4">
    <name type="scientific">Melipona bicolor</name>
    <dbReference type="NCBI Taxonomy" id="60889"/>
    <lineage>
        <taxon>Eukaryota</taxon>
        <taxon>Metazoa</taxon>
        <taxon>Ecdysozoa</taxon>
        <taxon>Arthropoda</taxon>
        <taxon>Hexapoda</taxon>
        <taxon>Insecta</taxon>
        <taxon>Pterygota</taxon>
        <taxon>Neoptera</taxon>
        <taxon>Endopterygota</taxon>
        <taxon>Hymenoptera</taxon>
        <taxon>Apocrita</taxon>
        <taxon>Aculeata</taxon>
        <taxon>Apoidea</taxon>
        <taxon>Anthophila</taxon>
        <taxon>Apidae</taxon>
        <taxon>Melipona</taxon>
    </lineage>
</organism>
<feature type="domain" description="PiggyBac transposable element-derived protein" evidence="2">
    <location>
        <begin position="90"/>
        <end position="156"/>
    </location>
</feature>
<dbReference type="PANTHER" id="PTHR46599:SF3">
    <property type="entry name" value="PIGGYBAC TRANSPOSABLE ELEMENT-DERIVED PROTEIN 4"/>
    <property type="match status" value="1"/>
</dbReference>
<dbReference type="PANTHER" id="PTHR46599">
    <property type="entry name" value="PIGGYBAC TRANSPOSABLE ELEMENT-DERIVED PROTEIN 4"/>
    <property type="match status" value="1"/>
</dbReference>
<feature type="compositionally biased region" description="Polar residues" evidence="1">
    <location>
        <begin position="13"/>
        <end position="23"/>
    </location>
</feature>
<accession>A0AA40FEF3</accession>
<gene>
    <name evidence="3" type="ORF">K0M31_016702</name>
</gene>
<evidence type="ECO:0000313" key="3">
    <source>
        <dbReference type="EMBL" id="KAK1117328.1"/>
    </source>
</evidence>
<dbReference type="Pfam" id="PF13843">
    <property type="entry name" value="DDE_Tnp_1_7"/>
    <property type="match status" value="1"/>
</dbReference>
<evidence type="ECO:0000313" key="4">
    <source>
        <dbReference type="Proteomes" id="UP001177670"/>
    </source>
</evidence>